<accession>A0ABX0P6B9</accession>
<evidence type="ECO:0000256" key="2">
    <source>
        <dbReference type="SAM" id="SignalP"/>
    </source>
</evidence>
<evidence type="ECO:0000313" key="4">
    <source>
        <dbReference type="Proteomes" id="UP000716322"/>
    </source>
</evidence>
<feature type="region of interest" description="Disordered" evidence="1">
    <location>
        <begin position="130"/>
        <end position="169"/>
    </location>
</feature>
<proteinExistence type="predicted"/>
<dbReference type="RefSeq" id="WP_166856677.1">
    <property type="nucleotide sequence ID" value="NZ_JAAQOM010000002.1"/>
</dbReference>
<keyword evidence="2" id="KW-0732">Signal</keyword>
<evidence type="ECO:0000256" key="1">
    <source>
        <dbReference type="SAM" id="MobiDB-lite"/>
    </source>
</evidence>
<feature type="chain" id="PRO_5045617786" evidence="2">
    <location>
        <begin position="20"/>
        <end position="169"/>
    </location>
</feature>
<name>A0ABX0P6B9_9BURK</name>
<organism evidence="3 4">
    <name type="scientific">Telluria antibiotica</name>
    <dbReference type="NCBI Taxonomy" id="2717319"/>
    <lineage>
        <taxon>Bacteria</taxon>
        <taxon>Pseudomonadati</taxon>
        <taxon>Pseudomonadota</taxon>
        <taxon>Betaproteobacteria</taxon>
        <taxon>Burkholderiales</taxon>
        <taxon>Oxalobacteraceae</taxon>
        <taxon>Telluria group</taxon>
        <taxon>Telluria</taxon>
    </lineage>
</organism>
<protein>
    <submittedName>
        <fullName evidence="3">Uncharacterized protein</fullName>
    </submittedName>
</protein>
<sequence length="169" mass="18887">MKSLIFGAVLCAAAFPALAQTNVSVSVGQPGFYGRIDIGDYVPRPVVYAPQPVIITPAPQYVAEPVYLRVPPGHRKHWAKFCGRYGACGRPVLFVRDEWYTNTYVPRYREHVGYREEYRGPRDVRVVERVEYRDGPGRGGRDGWEHGRGEGPGHGEGHGHGHGHGHDRD</sequence>
<dbReference type="EMBL" id="JAAQOM010000002">
    <property type="protein sequence ID" value="NIA52778.1"/>
    <property type="molecule type" value="Genomic_DNA"/>
</dbReference>
<gene>
    <name evidence="3" type="ORF">HAV22_03815</name>
</gene>
<dbReference type="Proteomes" id="UP000716322">
    <property type="component" value="Unassembled WGS sequence"/>
</dbReference>
<keyword evidence="4" id="KW-1185">Reference proteome</keyword>
<evidence type="ECO:0000313" key="3">
    <source>
        <dbReference type="EMBL" id="NIA52778.1"/>
    </source>
</evidence>
<reference evidence="3 4" key="1">
    <citation type="submission" date="2020-03" db="EMBL/GenBank/DDBJ databases">
        <title>Genome sequence of strain Massilia sp. TW-1.</title>
        <authorList>
            <person name="Chaudhary D.K."/>
        </authorList>
    </citation>
    <scope>NUCLEOTIDE SEQUENCE [LARGE SCALE GENOMIC DNA]</scope>
    <source>
        <strain evidence="3 4">TW-1</strain>
    </source>
</reference>
<feature type="signal peptide" evidence="2">
    <location>
        <begin position="1"/>
        <end position="19"/>
    </location>
</feature>
<comment type="caution">
    <text evidence="3">The sequence shown here is derived from an EMBL/GenBank/DDBJ whole genome shotgun (WGS) entry which is preliminary data.</text>
</comment>